<dbReference type="Gene3D" id="1.10.260.40">
    <property type="entry name" value="lambda repressor-like DNA-binding domains"/>
    <property type="match status" value="1"/>
</dbReference>
<evidence type="ECO:0000313" key="2">
    <source>
        <dbReference type="Proteomes" id="UP001501358"/>
    </source>
</evidence>
<dbReference type="Proteomes" id="UP001501358">
    <property type="component" value="Unassembled WGS sequence"/>
</dbReference>
<accession>A0ABN3KX54</accession>
<reference evidence="1 2" key="1">
    <citation type="journal article" date="2019" name="Int. J. Syst. Evol. Microbiol.">
        <title>The Global Catalogue of Microorganisms (GCM) 10K type strain sequencing project: providing services to taxonomists for standard genome sequencing and annotation.</title>
        <authorList>
            <consortium name="The Broad Institute Genomics Platform"/>
            <consortium name="The Broad Institute Genome Sequencing Center for Infectious Disease"/>
            <person name="Wu L."/>
            <person name="Ma J."/>
        </authorList>
    </citation>
    <scope>NUCLEOTIDE SEQUENCE [LARGE SCALE GENOMIC DNA]</scope>
    <source>
        <strain evidence="1 2">JCM 6307</strain>
    </source>
</reference>
<protein>
    <recommendedName>
        <fullName evidence="3">Transcriptional regulator</fullName>
    </recommendedName>
</protein>
<sequence length="450" mass="47836">MGKSIDRASSHPLAFVRRRRGWSYQELARVVADNARALGVPMAARREKVWRWEHWGVVPEADSQRALARALGVPAERLESHPWPDWLPAHSGVPTGRPWTGAGSLAALAELADDAGADPRGYPLVTGSALVEALAEWRTAVAGRSPRQPPGPPGPVDAVTVHWAQESVTGLRRLEDRLGSGAVRHRVEADLGLVRELLHRGTREPRLRTELFRTAADLAHLGGWVCTDTARHGPAQRFFLTGLRLAHTAGDRPLAANLLAGLSLQAVLAGRPSDALAAADAAREAASGRTCARVRSMVATRRARSHALLGDERACRRALEEARRLLERAGARGGNDPAWIYYFDESELAGQAGSALLDLGLPAEAATLLEGARAVRAAEFPRDRAVYAARAAVAHARCGNRERAGALAEEAARTALNCVSPGATAALEQARAALDEAAALHGGGAPLVTP</sequence>
<dbReference type="RefSeq" id="WP_344381621.1">
    <property type="nucleotide sequence ID" value="NZ_BAAATA010000003.1"/>
</dbReference>
<name>A0ABN3KX54_9ACTN</name>
<proteinExistence type="predicted"/>
<comment type="caution">
    <text evidence="1">The sequence shown here is derived from an EMBL/GenBank/DDBJ whole genome shotgun (WGS) entry which is preliminary data.</text>
</comment>
<dbReference type="InterPro" id="IPR010982">
    <property type="entry name" value="Lambda_DNA-bd_dom_sf"/>
</dbReference>
<evidence type="ECO:0000313" key="1">
    <source>
        <dbReference type="EMBL" id="GAA2473768.1"/>
    </source>
</evidence>
<gene>
    <name evidence="1" type="ORF">GCM10010406_07130</name>
</gene>
<evidence type="ECO:0008006" key="3">
    <source>
        <dbReference type="Google" id="ProtNLM"/>
    </source>
</evidence>
<keyword evidence="2" id="KW-1185">Reference proteome</keyword>
<dbReference type="EMBL" id="BAAATA010000003">
    <property type="protein sequence ID" value="GAA2473768.1"/>
    <property type="molecule type" value="Genomic_DNA"/>
</dbReference>
<organism evidence="1 2">
    <name type="scientific">Streptomyces thermolineatus</name>
    <dbReference type="NCBI Taxonomy" id="44033"/>
    <lineage>
        <taxon>Bacteria</taxon>
        <taxon>Bacillati</taxon>
        <taxon>Actinomycetota</taxon>
        <taxon>Actinomycetes</taxon>
        <taxon>Kitasatosporales</taxon>
        <taxon>Streptomycetaceae</taxon>
        <taxon>Streptomyces</taxon>
    </lineage>
</organism>